<dbReference type="RefSeq" id="WP_012374429.1">
    <property type="nucleotide sequence ID" value="NC_010571.1"/>
</dbReference>
<keyword evidence="1" id="KW-0812">Transmembrane</keyword>
<dbReference type="STRING" id="452637.Oter_1608"/>
<keyword evidence="1" id="KW-0472">Membrane</keyword>
<feature type="transmembrane region" description="Helical" evidence="1">
    <location>
        <begin position="225"/>
        <end position="249"/>
    </location>
</feature>
<protein>
    <recommendedName>
        <fullName evidence="4">Fimbrial assembly family protein</fullName>
    </recommendedName>
</protein>
<organism evidence="2 3">
    <name type="scientific">Opitutus terrae (strain DSM 11246 / JCM 15787 / PB90-1)</name>
    <dbReference type="NCBI Taxonomy" id="452637"/>
    <lineage>
        <taxon>Bacteria</taxon>
        <taxon>Pseudomonadati</taxon>
        <taxon>Verrucomicrobiota</taxon>
        <taxon>Opitutia</taxon>
        <taxon>Opitutales</taxon>
        <taxon>Opitutaceae</taxon>
        <taxon>Opitutus</taxon>
    </lineage>
</organism>
<keyword evidence="1" id="KW-1133">Transmembrane helix</keyword>
<accession>B1ZTV9</accession>
<evidence type="ECO:0000313" key="3">
    <source>
        <dbReference type="Proteomes" id="UP000007013"/>
    </source>
</evidence>
<name>B1ZTV9_OPITP</name>
<evidence type="ECO:0000256" key="1">
    <source>
        <dbReference type="SAM" id="Phobius"/>
    </source>
</evidence>
<dbReference type="OrthoDB" id="193427at2"/>
<dbReference type="EMBL" id="CP001032">
    <property type="protein sequence ID" value="ACB74892.1"/>
    <property type="molecule type" value="Genomic_DNA"/>
</dbReference>
<evidence type="ECO:0008006" key="4">
    <source>
        <dbReference type="Google" id="ProtNLM"/>
    </source>
</evidence>
<sequence>MTLPLLRLLKAGPPPPRVVLLPDAMFFTRSLPVDAGATPADVAAQVELALETLSPFPPAQLYHGFFWPPGAERVLVFAAYRRRFSTEQTAAWENAELVIPAFAALLGGTVQPGTAVVIPSAEGLTALYWEQGPVPVRVAFRPVDPQAPEAELVLARGELLREAFDSRAVVLAAAPEPESSLNEREFVFRAEAFRSRIPLAVAHALDVRDKSALAGLRRARARDLLLWRTFLALVGVLVLLGIGELALFANGLWQQTRRAQADAQRPVVERIMSAQSLTTRINELSSKRLLPLEMITFVVGKKPADVTLVRTSSVGLYGLTVEATTPNPASVSAFRTALSSDPGLEKVDVLDQRARDNVTNFSFALTFRPGTIKPATQ</sequence>
<keyword evidence="3" id="KW-1185">Reference proteome</keyword>
<dbReference type="AlphaFoldDB" id="B1ZTV9"/>
<dbReference type="eggNOG" id="COG4972">
    <property type="taxonomic scope" value="Bacteria"/>
</dbReference>
<gene>
    <name evidence="2" type="ordered locus">Oter_1608</name>
</gene>
<proteinExistence type="predicted"/>
<evidence type="ECO:0000313" key="2">
    <source>
        <dbReference type="EMBL" id="ACB74892.1"/>
    </source>
</evidence>
<dbReference type="KEGG" id="ote:Oter_1608"/>
<dbReference type="HOGENOM" id="CLU_733284_0_0_0"/>
<reference evidence="2 3" key="1">
    <citation type="journal article" date="2011" name="J. Bacteriol.">
        <title>Genome sequence of the verrucomicrobium Opitutus terrae PB90-1, an abundant inhabitant of rice paddy soil ecosystems.</title>
        <authorList>
            <person name="van Passel M.W."/>
            <person name="Kant R."/>
            <person name="Palva A."/>
            <person name="Copeland A."/>
            <person name="Lucas S."/>
            <person name="Lapidus A."/>
            <person name="Glavina del Rio T."/>
            <person name="Pitluck S."/>
            <person name="Goltsman E."/>
            <person name="Clum A."/>
            <person name="Sun H."/>
            <person name="Schmutz J."/>
            <person name="Larimer F.W."/>
            <person name="Land M.L."/>
            <person name="Hauser L."/>
            <person name="Kyrpides N."/>
            <person name="Mikhailova N."/>
            <person name="Richardson P.P."/>
            <person name="Janssen P.H."/>
            <person name="de Vos W.M."/>
            <person name="Smidt H."/>
        </authorList>
    </citation>
    <scope>NUCLEOTIDE SEQUENCE [LARGE SCALE GENOMIC DNA]</scope>
    <source>
        <strain evidence="3">DSM 11246 / JCM 15787 / PB90-1</strain>
    </source>
</reference>
<dbReference type="Proteomes" id="UP000007013">
    <property type="component" value="Chromosome"/>
</dbReference>